<dbReference type="EMBL" id="KV450261">
    <property type="protein sequence ID" value="OAX30566.1"/>
    <property type="molecule type" value="Genomic_DNA"/>
</dbReference>
<accession>A0A1B7MD93</accession>
<gene>
    <name evidence="1" type="ORF">K503DRAFT_820771</name>
</gene>
<evidence type="ECO:0000313" key="1">
    <source>
        <dbReference type="EMBL" id="OAX30566.1"/>
    </source>
</evidence>
<dbReference type="OrthoDB" id="2690433at2759"/>
<dbReference type="AlphaFoldDB" id="A0A1B7MD93"/>
<sequence>MIEDEEPGVEALAITCSKAKSAASEDVRPVQEPSVESNVTMLPCTRSQSLSTDSSPSNAYAKKIPAFTYESKAATPDAASCIYQNMLTTAIPNVTISDLLAISPDLHRKAVEHYHVHQITTTSAITMNGALSAAVSMPPPLVEHAVGFWFLCKLVSTQEGLASRLNQ</sequence>
<organism evidence="1 2">
    <name type="scientific">Rhizopogon vinicolor AM-OR11-026</name>
    <dbReference type="NCBI Taxonomy" id="1314800"/>
    <lineage>
        <taxon>Eukaryota</taxon>
        <taxon>Fungi</taxon>
        <taxon>Dikarya</taxon>
        <taxon>Basidiomycota</taxon>
        <taxon>Agaricomycotina</taxon>
        <taxon>Agaricomycetes</taxon>
        <taxon>Agaricomycetidae</taxon>
        <taxon>Boletales</taxon>
        <taxon>Suillineae</taxon>
        <taxon>Rhizopogonaceae</taxon>
        <taxon>Rhizopogon</taxon>
    </lineage>
</organism>
<dbReference type="InParanoid" id="A0A1B7MD93"/>
<keyword evidence="2" id="KW-1185">Reference proteome</keyword>
<evidence type="ECO:0000313" key="2">
    <source>
        <dbReference type="Proteomes" id="UP000092154"/>
    </source>
</evidence>
<proteinExistence type="predicted"/>
<name>A0A1B7MD93_9AGAM</name>
<dbReference type="Proteomes" id="UP000092154">
    <property type="component" value="Unassembled WGS sequence"/>
</dbReference>
<protein>
    <submittedName>
        <fullName evidence="1">Uncharacterized protein</fullName>
    </submittedName>
</protein>
<reference evidence="1 2" key="1">
    <citation type="submission" date="2016-06" db="EMBL/GenBank/DDBJ databases">
        <title>Comparative genomics of the ectomycorrhizal sister species Rhizopogon vinicolor and Rhizopogon vesiculosus (Basidiomycota: Boletales) reveals a divergence of the mating type B locus.</title>
        <authorList>
            <consortium name="DOE Joint Genome Institute"/>
            <person name="Mujic A.B."/>
            <person name="Kuo A."/>
            <person name="Tritt A."/>
            <person name="Lipzen A."/>
            <person name="Chen C."/>
            <person name="Johnson J."/>
            <person name="Sharma A."/>
            <person name="Barry K."/>
            <person name="Grigoriev I.V."/>
            <person name="Spatafora J.W."/>
        </authorList>
    </citation>
    <scope>NUCLEOTIDE SEQUENCE [LARGE SCALE GENOMIC DNA]</scope>
    <source>
        <strain evidence="1 2">AM-OR11-026</strain>
    </source>
</reference>